<evidence type="ECO:0000256" key="1">
    <source>
        <dbReference type="SAM" id="Phobius"/>
    </source>
</evidence>
<protein>
    <submittedName>
        <fullName evidence="2">Uncharacterized protein</fullName>
    </submittedName>
</protein>
<dbReference type="Proteomes" id="UP001300672">
    <property type="component" value="Chromosome"/>
</dbReference>
<proteinExistence type="predicted"/>
<dbReference type="EMBL" id="CP124755">
    <property type="protein sequence ID" value="WGZ89970.1"/>
    <property type="molecule type" value="Genomic_DNA"/>
</dbReference>
<evidence type="ECO:0000313" key="2">
    <source>
        <dbReference type="EMBL" id="WGZ89970.1"/>
    </source>
</evidence>
<sequence length="347" mass="37412">MKVWNWFLVLMSGVILAGSLYAVLKHWQYDFIDPNIVQMMKQDVNDAQVKQLIEQAIQDNNPEDARMYLSIAKTFGYAIKPEDYAAQLAELDSPYNQAKRTLNDFTTGFIDGKGESGVGVAGAITSDFTVVGDVRDLWEQYQLYAQGKPVNELIVALAGVGVGLTAATIVSAGSASPAKGGVSTAKLATRAGNLTPGFQKVLIKQAGDVFDYKSFLVVAKAEKSMDGIRSAAVRAYNPAALKSLQNTTDSLNTIRKSSSTADAIHMMKYVDNADDLVQLEKITVKYGSQTKGIVKVLGKGALRSVKVLRKTTELMIGLIASLISGLASLVSTYNLIRTSKRALTKAV</sequence>
<accession>A0AA95KGX8</accession>
<dbReference type="AlphaFoldDB" id="A0AA95KGX8"/>
<gene>
    <name evidence="2" type="ORF">QJT80_10705</name>
</gene>
<dbReference type="KEGG" id="tdu:QJT80_10705"/>
<reference evidence="2" key="2">
    <citation type="submission" date="2023-04" db="EMBL/GenBank/DDBJ databases">
        <authorList>
            <person name="Beletskiy A.V."/>
            <person name="Mardanov A.V."/>
            <person name="Ravin N.V."/>
        </authorList>
    </citation>
    <scope>NUCLEOTIDE SEQUENCE</scope>
    <source>
        <strain evidence="2">GKL-01</strain>
    </source>
</reference>
<name>A0AA95KGX8_9GAMM</name>
<organism evidence="2">
    <name type="scientific">Candidatus Thiocaldithrix dubininis</name>
    <dbReference type="NCBI Taxonomy" id="3080823"/>
    <lineage>
        <taxon>Bacteria</taxon>
        <taxon>Pseudomonadati</taxon>
        <taxon>Pseudomonadota</taxon>
        <taxon>Gammaproteobacteria</taxon>
        <taxon>Thiotrichales</taxon>
        <taxon>Thiotrichaceae</taxon>
        <taxon>Candidatus Thiocaldithrix</taxon>
    </lineage>
</organism>
<keyword evidence="1" id="KW-0472">Membrane</keyword>
<feature type="transmembrane region" description="Helical" evidence="1">
    <location>
        <begin position="314"/>
        <end position="336"/>
    </location>
</feature>
<keyword evidence="1" id="KW-0812">Transmembrane</keyword>
<keyword evidence="1" id="KW-1133">Transmembrane helix</keyword>
<reference evidence="2" key="1">
    <citation type="journal article" date="2023" name="Int. J. Mol. Sci.">
        <title>Metagenomics Revealed a New Genus 'Candidatus Thiocaldithrix dubininis' gen. nov., sp. nov. and a New Species 'Candidatus Thiothrix putei' sp. nov. in the Family Thiotrichaceae, Some Members of Which Have Traits of Both Na+- and H+-Motive Energetics.</title>
        <authorList>
            <person name="Ravin N.V."/>
            <person name="Muntyan M.S."/>
            <person name="Smolyakov D.D."/>
            <person name="Rudenko T.S."/>
            <person name="Beletsky A.V."/>
            <person name="Mardanov A.V."/>
            <person name="Grabovich M.Y."/>
        </authorList>
    </citation>
    <scope>NUCLEOTIDE SEQUENCE</scope>
    <source>
        <strain evidence="2">GKL-01</strain>
    </source>
</reference>